<dbReference type="CDD" id="cd10963">
    <property type="entry name" value="CE4_RC0012_like"/>
    <property type="match status" value="1"/>
</dbReference>
<dbReference type="Gene3D" id="3.20.20.370">
    <property type="entry name" value="Glycoside hydrolase/deacetylase"/>
    <property type="match status" value="1"/>
</dbReference>
<evidence type="ECO:0000313" key="2">
    <source>
        <dbReference type="Proteomes" id="UP001165460"/>
    </source>
</evidence>
<accession>A0ABS9ZR98</accession>
<dbReference type="RefSeq" id="WP_243357486.1">
    <property type="nucleotide sequence ID" value="NZ_JALGBH010000001.1"/>
</dbReference>
<dbReference type="EMBL" id="JALGBH010000001">
    <property type="protein sequence ID" value="MCJ0741121.1"/>
    <property type="molecule type" value="Genomic_DNA"/>
</dbReference>
<name>A0ABS9ZR98_9SPHI</name>
<dbReference type="Proteomes" id="UP001165460">
    <property type="component" value="Unassembled WGS sequence"/>
</dbReference>
<sequence>MSAYKAIYALAVNNSEKYIAIRSFKSNQKKYLLLVDLQNLKTKIETVELYQLSNVDFSNIRAMFKNSPYVKVMESILSNDKAIQNSGLNMPLSGKNGITLTVDLCPSHKEMDRVIVSDLLSSFKNAQPIPISFSISGKWLLKHQADFDWLKQLQDKKQLAITWINHSYNHKVNELPLSQNFMLAKDTDVQAEVLENEQLLLKNGIVPSVFFRFPGLISNQKLVEKIMHFGLIPVGSDAWLAKGEKAKNGSIVLIHGNGNEEPGVKDFIALLQNKKSDIVGRQWSLFDLTQGILSSFK</sequence>
<proteinExistence type="predicted"/>
<reference evidence="1" key="1">
    <citation type="submission" date="2022-03" db="EMBL/GenBank/DDBJ databases">
        <authorList>
            <person name="Woo C.Y."/>
        </authorList>
    </citation>
    <scope>NUCLEOTIDE SEQUENCE</scope>
    <source>
        <strain evidence="1">CYS-01</strain>
    </source>
</reference>
<comment type="caution">
    <text evidence="1">The sequence shown here is derived from an EMBL/GenBank/DDBJ whole genome shotgun (WGS) entry which is preliminary data.</text>
</comment>
<organism evidence="1 2">
    <name type="scientific">Pedobacter montanisoli</name>
    <dbReference type="NCBI Taxonomy" id="2923277"/>
    <lineage>
        <taxon>Bacteria</taxon>
        <taxon>Pseudomonadati</taxon>
        <taxon>Bacteroidota</taxon>
        <taxon>Sphingobacteriia</taxon>
        <taxon>Sphingobacteriales</taxon>
        <taxon>Sphingobacteriaceae</taxon>
        <taxon>Pedobacter</taxon>
    </lineage>
</organism>
<keyword evidence="2" id="KW-1185">Reference proteome</keyword>
<dbReference type="SUPFAM" id="SSF88713">
    <property type="entry name" value="Glycoside hydrolase/deacetylase"/>
    <property type="match status" value="1"/>
</dbReference>
<gene>
    <name evidence="1" type="ORF">MMF97_00270</name>
</gene>
<dbReference type="InterPro" id="IPR011330">
    <property type="entry name" value="Glyco_hydro/deAcase_b/a-brl"/>
</dbReference>
<protein>
    <submittedName>
        <fullName evidence="1">Polysaccharide deacetylase</fullName>
    </submittedName>
</protein>
<evidence type="ECO:0000313" key="1">
    <source>
        <dbReference type="EMBL" id="MCJ0741121.1"/>
    </source>
</evidence>